<dbReference type="InterPro" id="IPR036770">
    <property type="entry name" value="Ankyrin_rpt-contain_sf"/>
</dbReference>
<dbReference type="SUPFAM" id="SSF48403">
    <property type="entry name" value="Ankyrin repeat"/>
    <property type="match status" value="1"/>
</dbReference>
<dbReference type="Proteomes" id="UP001447188">
    <property type="component" value="Unassembled WGS sequence"/>
</dbReference>
<evidence type="ECO:0000313" key="2">
    <source>
        <dbReference type="Proteomes" id="UP001447188"/>
    </source>
</evidence>
<evidence type="ECO:0000313" key="1">
    <source>
        <dbReference type="EMBL" id="KAL0635173.1"/>
    </source>
</evidence>
<protein>
    <recommendedName>
        <fullName evidence="3">Ankyrin</fullName>
    </recommendedName>
</protein>
<dbReference type="EMBL" id="JBBBZM010000076">
    <property type="protein sequence ID" value="KAL0635173.1"/>
    <property type="molecule type" value="Genomic_DNA"/>
</dbReference>
<reference evidence="1 2" key="1">
    <citation type="submission" date="2024-02" db="EMBL/GenBank/DDBJ databases">
        <title>Discinaceae phylogenomics.</title>
        <authorList>
            <person name="Dirks A.C."/>
            <person name="James T.Y."/>
        </authorList>
    </citation>
    <scope>NUCLEOTIDE SEQUENCE [LARGE SCALE GENOMIC DNA]</scope>
    <source>
        <strain evidence="1 2">ACD0624</strain>
    </source>
</reference>
<evidence type="ECO:0008006" key="3">
    <source>
        <dbReference type="Google" id="ProtNLM"/>
    </source>
</evidence>
<keyword evidence="2" id="KW-1185">Reference proteome</keyword>
<organism evidence="1 2">
    <name type="scientific">Discina gigas</name>
    <dbReference type="NCBI Taxonomy" id="1032678"/>
    <lineage>
        <taxon>Eukaryota</taxon>
        <taxon>Fungi</taxon>
        <taxon>Dikarya</taxon>
        <taxon>Ascomycota</taxon>
        <taxon>Pezizomycotina</taxon>
        <taxon>Pezizomycetes</taxon>
        <taxon>Pezizales</taxon>
        <taxon>Discinaceae</taxon>
        <taxon>Discina</taxon>
    </lineage>
</organism>
<comment type="caution">
    <text evidence="1">The sequence shown here is derived from an EMBL/GenBank/DDBJ whole genome shotgun (WGS) entry which is preliminary data.</text>
</comment>
<dbReference type="Gene3D" id="1.25.40.20">
    <property type="entry name" value="Ankyrin repeat-containing domain"/>
    <property type="match status" value="1"/>
</dbReference>
<gene>
    <name evidence="1" type="ORF">Q9L58_005898</name>
</gene>
<accession>A0ABR3GGU6</accession>
<sequence>MSLLTLPNELILKIARNLLRCPACHQMTPDVSAISRSNHRLHALLDEYLLTTASTLHMLRWGIANTRIDTVALALERGADPNSPLRPNGYFAASWCIYNSSVDLAICMRVHSVDAELHAQKLGILALLFDAGGTCTVDSLIRHTRHRDLDLLTLSLPHLREIDDTYRHSGLRTLLDAAASRGYAEATKLVIDAGAPVNSIGDHSNAGFYPPLWMCWQSISVLQVLLDAGADPTWRAPNGTSVVQNMRQMLGDSPELEEMIALMVRYGACDNGVVWCNPGPGAGYTRRGYTSEMEYRGWVPRSNMVTADRARLLLLAAKGEVCRCLNY</sequence>
<proteinExistence type="predicted"/>
<name>A0ABR3GGU6_9PEZI</name>